<sequence length="100" mass="11434">MLNANLCILAVMMSLLFVAFVPNTQAADCCLKYTRHPVSCGRLKDFTLQDLTSSCDLNAVILHTRKVRKFICADPTQAWTQRVVKCLKKRIQKEFKKTKN</sequence>
<reference evidence="1" key="1">
    <citation type="submission" date="2021-05" db="EMBL/GenBank/DDBJ databases">
        <authorList>
            <person name="Pan Q."/>
            <person name="Jouanno E."/>
            <person name="Zahm M."/>
            <person name="Klopp C."/>
            <person name="Cabau C."/>
            <person name="Louis A."/>
            <person name="Berthelot C."/>
            <person name="Parey E."/>
            <person name="Roest Crollius H."/>
            <person name="Montfort J."/>
            <person name="Robinson-Rechavi M."/>
            <person name="Bouchez O."/>
            <person name="Lampietro C."/>
            <person name="Lopez Roques C."/>
            <person name="Donnadieu C."/>
            <person name="Postlethwait J."/>
            <person name="Bobe J."/>
            <person name="Dillon D."/>
            <person name="Chandos A."/>
            <person name="von Hippel F."/>
            <person name="Guiguen Y."/>
        </authorList>
    </citation>
    <scope>NUCLEOTIDE SEQUENCE</scope>
    <source>
        <strain evidence="1">YG-Jan2019</strain>
    </source>
</reference>
<dbReference type="EMBL" id="CM055733">
    <property type="protein sequence ID" value="KAJ8010750.1"/>
    <property type="molecule type" value="Genomic_DNA"/>
</dbReference>
<organism evidence="1 2">
    <name type="scientific">Dallia pectoralis</name>
    <name type="common">Alaska blackfish</name>
    <dbReference type="NCBI Taxonomy" id="75939"/>
    <lineage>
        <taxon>Eukaryota</taxon>
        <taxon>Metazoa</taxon>
        <taxon>Chordata</taxon>
        <taxon>Craniata</taxon>
        <taxon>Vertebrata</taxon>
        <taxon>Euteleostomi</taxon>
        <taxon>Actinopterygii</taxon>
        <taxon>Neopterygii</taxon>
        <taxon>Teleostei</taxon>
        <taxon>Protacanthopterygii</taxon>
        <taxon>Esociformes</taxon>
        <taxon>Umbridae</taxon>
        <taxon>Dallia</taxon>
    </lineage>
</organism>
<proteinExistence type="predicted"/>
<name>A0ACC2H4X6_DALPE</name>
<protein>
    <submittedName>
        <fullName evidence="1">Uncharacterized protein</fullName>
    </submittedName>
</protein>
<evidence type="ECO:0000313" key="2">
    <source>
        <dbReference type="Proteomes" id="UP001157502"/>
    </source>
</evidence>
<evidence type="ECO:0000313" key="1">
    <source>
        <dbReference type="EMBL" id="KAJ8010750.1"/>
    </source>
</evidence>
<dbReference type="Proteomes" id="UP001157502">
    <property type="component" value="Chromosome 6"/>
</dbReference>
<keyword evidence="2" id="KW-1185">Reference proteome</keyword>
<comment type="caution">
    <text evidence="1">The sequence shown here is derived from an EMBL/GenBank/DDBJ whole genome shotgun (WGS) entry which is preliminary data.</text>
</comment>
<gene>
    <name evidence="1" type="ORF">DPEC_G00078400</name>
</gene>
<accession>A0ACC2H4X6</accession>